<name>A0A154M630_9PSEU</name>
<comment type="caution">
    <text evidence="2">The sequence shown here is derived from an EMBL/GenBank/DDBJ whole genome shotgun (WGS) entry which is preliminary data.</text>
</comment>
<evidence type="ECO:0000313" key="3">
    <source>
        <dbReference type="EMBL" id="OKA09562.1"/>
    </source>
</evidence>
<dbReference type="SUPFAM" id="SSF46785">
    <property type="entry name" value="Winged helix' DNA-binding domain"/>
    <property type="match status" value="1"/>
</dbReference>
<evidence type="ECO:0000313" key="4">
    <source>
        <dbReference type="Proteomes" id="UP000076321"/>
    </source>
</evidence>
<dbReference type="EMBL" id="LOBU02000007">
    <property type="protein sequence ID" value="OKA09562.1"/>
    <property type="molecule type" value="Genomic_DNA"/>
</dbReference>
<evidence type="ECO:0000313" key="5">
    <source>
        <dbReference type="Proteomes" id="UP000186883"/>
    </source>
</evidence>
<protein>
    <submittedName>
        <fullName evidence="2">Transcriptional regulator, ROK family protein</fullName>
    </submittedName>
</protein>
<dbReference type="AlphaFoldDB" id="A0A154M630"/>
<dbReference type="Pfam" id="PF00480">
    <property type="entry name" value="ROK"/>
    <property type="match status" value="1"/>
</dbReference>
<reference evidence="3 5" key="2">
    <citation type="submission" date="2016-11" db="EMBL/GenBank/DDBJ databases">
        <title>Genome sequencing of Amycolatopsis regifaucium.</title>
        <authorList>
            <person name="Mayilraj S."/>
            <person name="Kaur N."/>
        </authorList>
    </citation>
    <scope>NUCLEOTIDE SEQUENCE [LARGE SCALE GENOMIC DNA]</scope>
    <source>
        <strain evidence="3 5">GY080</strain>
    </source>
</reference>
<dbReference type="RefSeq" id="WP_061981491.1">
    <property type="nucleotide sequence ID" value="NZ_FOPQ01000005.1"/>
</dbReference>
<dbReference type="InterPro" id="IPR036388">
    <property type="entry name" value="WH-like_DNA-bd_sf"/>
</dbReference>
<evidence type="ECO:0000313" key="2">
    <source>
        <dbReference type="EMBL" id="KZB80068.1"/>
    </source>
</evidence>
<reference evidence="2 4" key="1">
    <citation type="submission" date="2015-12" db="EMBL/GenBank/DDBJ databases">
        <title>Amycolatopsis regifaucium genome sequencing and assembly.</title>
        <authorList>
            <person name="Mayilraj S."/>
        </authorList>
    </citation>
    <scope>NUCLEOTIDE SEQUENCE [LARGE SCALE GENOMIC DNA]</scope>
    <source>
        <strain evidence="2 4">GY080</strain>
    </source>
</reference>
<dbReference type="Gene3D" id="1.10.10.10">
    <property type="entry name" value="Winged helix-like DNA-binding domain superfamily/Winged helix DNA-binding domain"/>
    <property type="match status" value="1"/>
</dbReference>
<dbReference type="Gene3D" id="3.30.420.40">
    <property type="match status" value="2"/>
</dbReference>
<dbReference type="InterPro" id="IPR043129">
    <property type="entry name" value="ATPase_NBD"/>
</dbReference>
<dbReference type="PANTHER" id="PTHR18964:SF173">
    <property type="entry name" value="GLUCOKINASE"/>
    <property type="match status" value="1"/>
</dbReference>
<dbReference type="Proteomes" id="UP000076321">
    <property type="component" value="Unassembled WGS sequence"/>
</dbReference>
<gene>
    <name evidence="3" type="ORF">ATP06_0208925</name>
    <name evidence="2" type="ORF">AVL48_13625</name>
</gene>
<organism evidence="2 4">
    <name type="scientific">Amycolatopsis regifaucium</name>
    <dbReference type="NCBI Taxonomy" id="546365"/>
    <lineage>
        <taxon>Bacteria</taxon>
        <taxon>Bacillati</taxon>
        <taxon>Actinomycetota</taxon>
        <taxon>Actinomycetes</taxon>
        <taxon>Pseudonocardiales</taxon>
        <taxon>Pseudonocardiaceae</taxon>
        <taxon>Amycolatopsis</taxon>
    </lineage>
</organism>
<dbReference type="OrthoDB" id="3464494at2"/>
<sequence length="405" mass="43111">MLEARELLGPTSGTKEQNRRKLIIEIMIKADQQSRLAQRLGISGASVSTAVADLVEEHIVEVEPGRKGSVVRLPETRGVALGIDLGFRRVAVIARPVDRPFDTVEAQIEIEGANRGFSRLLPQLESMIRAAVRSTGQELDDVVSAGLAVPRMIDPRNGRFTTPVLPPWTGTDDPAASLRELLGVRVAVDNDANLGAMAEQTYGLEKPLETVVYIKASTGVGAGIMIGDKLLRGERGMAGELGHLTIDRDGQVCLCGGRGCLDTLVGAEALTSQVRRAGRRDYRPPDNLGLLIGLAQKGDAACRRIIGDAGRTLGFALAQLCNLVNPRLVVLGGELAGAEELVLDPCRQELERYALAGTVTDPDRFELRISGLDSLAEAHGALILGLRARQQDHPGDGAPGGVVSN</sequence>
<dbReference type="SUPFAM" id="SSF53067">
    <property type="entry name" value="Actin-like ATPase domain"/>
    <property type="match status" value="1"/>
</dbReference>
<evidence type="ECO:0000256" key="1">
    <source>
        <dbReference type="ARBA" id="ARBA00006479"/>
    </source>
</evidence>
<dbReference type="InterPro" id="IPR000600">
    <property type="entry name" value="ROK"/>
</dbReference>
<dbReference type="EMBL" id="LQCI01000050">
    <property type="protein sequence ID" value="KZB80068.1"/>
    <property type="molecule type" value="Genomic_DNA"/>
</dbReference>
<dbReference type="PANTHER" id="PTHR18964">
    <property type="entry name" value="ROK (REPRESSOR, ORF, KINASE) FAMILY"/>
    <property type="match status" value="1"/>
</dbReference>
<comment type="similarity">
    <text evidence="1">Belongs to the ROK (NagC/XylR) family.</text>
</comment>
<dbReference type="Proteomes" id="UP000186883">
    <property type="component" value="Unassembled WGS sequence"/>
</dbReference>
<dbReference type="InterPro" id="IPR036390">
    <property type="entry name" value="WH_DNA-bd_sf"/>
</dbReference>
<proteinExistence type="inferred from homology"/>
<keyword evidence="5" id="KW-1185">Reference proteome</keyword>
<accession>A0A154M630</accession>